<protein>
    <recommendedName>
        <fullName evidence="1">HTH cro/C1-type domain-containing protein</fullName>
    </recommendedName>
</protein>
<dbReference type="AlphaFoldDB" id="A0A271KFK6"/>
<dbReference type="EMBL" id="NPKH01000021">
    <property type="protein sequence ID" value="PAP94543.1"/>
    <property type="molecule type" value="Genomic_DNA"/>
</dbReference>
<name>A0A271KFK6_9HYPH</name>
<feature type="domain" description="HTH cro/C1-type" evidence="1">
    <location>
        <begin position="8"/>
        <end position="37"/>
    </location>
</feature>
<evidence type="ECO:0000313" key="3">
    <source>
        <dbReference type="Proteomes" id="UP000215931"/>
    </source>
</evidence>
<evidence type="ECO:0000259" key="1">
    <source>
        <dbReference type="PROSITE" id="PS50943"/>
    </source>
</evidence>
<sequence length="84" mass="8697">MAITGNQIRAARSLVGMEQIALADKAGVSANTIRNMEAFGAERVKVRTGTLDAVTDALRGAGVIFLDDGDTANGGPGVRLRTKP</sequence>
<dbReference type="Gene3D" id="1.10.260.40">
    <property type="entry name" value="lambda repressor-like DNA-binding domains"/>
    <property type="match status" value="1"/>
</dbReference>
<dbReference type="CDD" id="cd00093">
    <property type="entry name" value="HTH_XRE"/>
    <property type="match status" value="1"/>
</dbReference>
<comment type="caution">
    <text evidence="2">The sequence shown here is derived from an EMBL/GenBank/DDBJ whole genome shotgun (WGS) entry which is preliminary data.</text>
</comment>
<reference evidence="2 3" key="1">
    <citation type="submission" date="2017-08" db="EMBL/GenBank/DDBJ databases">
        <title>Mesorhizobium wenxinae sp. nov., a novel rhizobial species isolated from root nodules of chickpea (Cicer arietinum L.).</title>
        <authorList>
            <person name="Zhang J."/>
        </authorList>
    </citation>
    <scope>NUCLEOTIDE SEQUENCE [LARGE SCALE GENOMIC DNA]</scope>
    <source>
        <strain evidence="3">WYCCWR 10019</strain>
    </source>
</reference>
<dbReference type="Proteomes" id="UP000215931">
    <property type="component" value="Unassembled WGS sequence"/>
</dbReference>
<accession>A0A271KFK6</accession>
<dbReference type="SUPFAM" id="SSF47413">
    <property type="entry name" value="lambda repressor-like DNA-binding domains"/>
    <property type="match status" value="1"/>
</dbReference>
<dbReference type="InterPro" id="IPR001387">
    <property type="entry name" value="Cro/C1-type_HTH"/>
</dbReference>
<dbReference type="GO" id="GO:0003677">
    <property type="term" value="F:DNA binding"/>
    <property type="evidence" value="ECO:0007669"/>
    <property type="project" value="InterPro"/>
</dbReference>
<dbReference type="InterPro" id="IPR010982">
    <property type="entry name" value="Lambda_DNA-bd_dom_sf"/>
</dbReference>
<dbReference type="PROSITE" id="PS50943">
    <property type="entry name" value="HTH_CROC1"/>
    <property type="match status" value="1"/>
</dbReference>
<gene>
    <name evidence="2" type="ORF">CIT31_16200</name>
</gene>
<organism evidence="2 3">
    <name type="scientific">Mesorhizobium wenxiniae</name>
    <dbReference type="NCBI Taxonomy" id="2014805"/>
    <lineage>
        <taxon>Bacteria</taxon>
        <taxon>Pseudomonadati</taxon>
        <taxon>Pseudomonadota</taxon>
        <taxon>Alphaproteobacteria</taxon>
        <taxon>Hyphomicrobiales</taxon>
        <taxon>Phyllobacteriaceae</taxon>
        <taxon>Mesorhizobium</taxon>
    </lineage>
</organism>
<evidence type="ECO:0000313" key="2">
    <source>
        <dbReference type="EMBL" id="PAP94543.1"/>
    </source>
</evidence>
<dbReference type="OrthoDB" id="7305227at2"/>
<proteinExistence type="predicted"/>
<keyword evidence="3" id="KW-1185">Reference proteome</keyword>